<accession>A0A9W9UKG1</accession>
<gene>
    <name evidence="5" type="ORF">N7452_006624</name>
    <name evidence="6" type="ORF">N7541_011849</name>
</gene>
<evidence type="ECO:0000313" key="6">
    <source>
        <dbReference type="EMBL" id="KAJ5342725.1"/>
    </source>
</evidence>
<dbReference type="Pfam" id="PF01053">
    <property type="entry name" value="Cys_Met_Meta_PP"/>
    <property type="match status" value="1"/>
</dbReference>
<dbReference type="PROSITE" id="PS00868">
    <property type="entry name" value="CYS_MET_METAB_PP"/>
    <property type="match status" value="1"/>
</dbReference>
<evidence type="ECO:0008006" key="8">
    <source>
        <dbReference type="Google" id="ProtNLM"/>
    </source>
</evidence>
<comment type="cofactor">
    <cofactor evidence="1 4">
        <name>pyridoxal 5'-phosphate</name>
        <dbReference type="ChEBI" id="CHEBI:597326"/>
    </cofactor>
</comment>
<dbReference type="EMBL" id="JAPZBR010000008">
    <property type="protein sequence ID" value="KAJ5342725.1"/>
    <property type="molecule type" value="Genomic_DNA"/>
</dbReference>
<dbReference type="EMBL" id="JAPZBQ010000003">
    <property type="protein sequence ID" value="KAJ5339896.1"/>
    <property type="molecule type" value="Genomic_DNA"/>
</dbReference>
<dbReference type="InterPro" id="IPR015424">
    <property type="entry name" value="PyrdxlP-dep_Trfase"/>
</dbReference>
<evidence type="ECO:0000256" key="2">
    <source>
        <dbReference type="ARBA" id="ARBA00022898"/>
    </source>
</evidence>
<dbReference type="SUPFAM" id="SSF53383">
    <property type="entry name" value="PLP-dependent transferases"/>
    <property type="match status" value="1"/>
</dbReference>
<dbReference type="FunFam" id="3.90.1150.10:FF:000066">
    <property type="entry name" value="Putative cystathionine beta-lyase"/>
    <property type="match status" value="1"/>
</dbReference>
<dbReference type="GO" id="GO:0019346">
    <property type="term" value="P:transsulfuration"/>
    <property type="evidence" value="ECO:0007669"/>
    <property type="project" value="InterPro"/>
</dbReference>
<dbReference type="Proteomes" id="UP001148299">
    <property type="component" value="Unassembled WGS sequence"/>
</dbReference>
<dbReference type="InterPro" id="IPR000277">
    <property type="entry name" value="Cys/Met-Metab_PyrdxlP-dep_enz"/>
</dbReference>
<sequence length="401" mass="44282">MAISLTDLESQFSLATNSIHVDDRYAGPELAPAMHPTSTFRYPHNPDDLEPQQALSKTKHVYARLARPTSSRLELVLSTILKGECLTYATGLSAIHAYLTCLTPKRVAITGGYHGAHDVLRIQERLTGCKKVGLHETDQLEKGDVIHLETPLNPTGEARNIAAYAKIAKEKGLYLVVDSTFGPPSLQDPFLWGADLVIHSGTKYIGGHSDIMCGVISVPPERPELFMKLWEDRCALGNIMGGFESWLGLRSLRTLDIRCIRQSQNCTALVTWLSEMIKSSTPNAVNATIESLKHASLQTSDMEWLQKQMPGGFGPVFLIVMKSSQQARRLPSKLRIFQHATSLGGVESLIEWRKMTDPTAGENIMRVSIGIETLEDLQQDLLNGLRALIQESGNLEALKET</sequence>
<reference evidence="6" key="1">
    <citation type="submission" date="2022-12" db="EMBL/GenBank/DDBJ databases">
        <authorList>
            <person name="Petersen C."/>
        </authorList>
    </citation>
    <scope>NUCLEOTIDE SEQUENCE</scope>
    <source>
        <strain evidence="5">IBT 35673</strain>
        <strain evidence="6">IBT 35675</strain>
    </source>
</reference>
<dbReference type="GO" id="GO:0030170">
    <property type="term" value="F:pyridoxal phosphate binding"/>
    <property type="evidence" value="ECO:0007669"/>
    <property type="project" value="InterPro"/>
</dbReference>
<dbReference type="Gene3D" id="3.40.640.10">
    <property type="entry name" value="Type I PLP-dependent aspartate aminotransferase-like (Major domain)"/>
    <property type="match status" value="1"/>
</dbReference>
<evidence type="ECO:0000313" key="7">
    <source>
        <dbReference type="Proteomes" id="UP001148299"/>
    </source>
</evidence>
<organism evidence="6 7">
    <name type="scientific">Penicillium brevicompactum</name>
    <dbReference type="NCBI Taxonomy" id="5074"/>
    <lineage>
        <taxon>Eukaryota</taxon>
        <taxon>Fungi</taxon>
        <taxon>Dikarya</taxon>
        <taxon>Ascomycota</taxon>
        <taxon>Pezizomycotina</taxon>
        <taxon>Eurotiomycetes</taxon>
        <taxon>Eurotiomycetidae</taxon>
        <taxon>Eurotiales</taxon>
        <taxon>Aspergillaceae</taxon>
        <taxon>Penicillium</taxon>
    </lineage>
</organism>
<evidence type="ECO:0000313" key="5">
    <source>
        <dbReference type="EMBL" id="KAJ5339896.1"/>
    </source>
</evidence>
<evidence type="ECO:0000256" key="1">
    <source>
        <dbReference type="ARBA" id="ARBA00001933"/>
    </source>
</evidence>
<dbReference type="GO" id="GO:0005737">
    <property type="term" value="C:cytoplasm"/>
    <property type="evidence" value="ECO:0007669"/>
    <property type="project" value="TreeGrafter"/>
</dbReference>
<comment type="caution">
    <text evidence="6">The sequence shown here is derived from an EMBL/GenBank/DDBJ whole genome shotgun (WGS) entry which is preliminary data.</text>
</comment>
<comment type="similarity">
    <text evidence="4">Belongs to the trans-sulfuration enzymes family.</text>
</comment>
<evidence type="ECO:0000256" key="3">
    <source>
        <dbReference type="PIRSR" id="PIRSR001434-2"/>
    </source>
</evidence>
<dbReference type="Proteomes" id="UP001147695">
    <property type="component" value="Unassembled WGS sequence"/>
</dbReference>
<feature type="modified residue" description="N6-(pyridoxal phosphate)lysine" evidence="3">
    <location>
        <position position="203"/>
    </location>
</feature>
<proteinExistence type="inferred from homology"/>
<reference evidence="6" key="2">
    <citation type="journal article" date="2023" name="IMA Fungus">
        <title>Comparative genomic study of the Penicillium genus elucidates a diverse pangenome and 15 lateral gene transfer events.</title>
        <authorList>
            <person name="Petersen C."/>
            <person name="Sorensen T."/>
            <person name="Nielsen M.R."/>
            <person name="Sondergaard T.E."/>
            <person name="Sorensen J.L."/>
            <person name="Fitzpatrick D.A."/>
            <person name="Frisvad J.C."/>
            <person name="Nielsen K.L."/>
        </authorList>
    </citation>
    <scope>NUCLEOTIDE SEQUENCE</scope>
    <source>
        <strain evidence="5">IBT 35673</strain>
        <strain evidence="6">IBT 35675</strain>
    </source>
</reference>
<keyword evidence="7" id="KW-1185">Reference proteome</keyword>
<keyword evidence="2 3" id="KW-0663">Pyridoxal phosphate</keyword>
<dbReference type="InterPro" id="IPR015422">
    <property type="entry name" value="PyrdxlP-dep_Trfase_small"/>
</dbReference>
<dbReference type="AlphaFoldDB" id="A0A9W9UKG1"/>
<name>A0A9W9UKG1_PENBR</name>
<dbReference type="InterPro" id="IPR054542">
    <property type="entry name" value="Cys_met_metab_PP"/>
</dbReference>
<dbReference type="GO" id="GO:0016846">
    <property type="term" value="F:carbon-sulfur lyase activity"/>
    <property type="evidence" value="ECO:0007669"/>
    <property type="project" value="TreeGrafter"/>
</dbReference>
<protein>
    <recommendedName>
        <fullName evidence="8">Cystathionine beta-lyase</fullName>
    </recommendedName>
</protein>
<dbReference type="PIRSF" id="PIRSF001434">
    <property type="entry name" value="CGS"/>
    <property type="match status" value="1"/>
</dbReference>
<dbReference type="PANTHER" id="PTHR11808:SF35">
    <property type="entry name" value="CYSTATHIONINE GAMMA-SYNTHASE (AFU_ORTHOLOGUE AFUA_7G01590)"/>
    <property type="match status" value="1"/>
</dbReference>
<dbReference type="PANTHER" id="PTHR11808">
    <property type="entry name" value="TRANS-SULFURATION ENZYME FAMILY MEMBER"/>
    <property type="match status" value="1"/>
</dbReference>
<dbReference type="Gene3D" id="3.90.1150.10">
    <property type="entry name" value="Aspartate Aminotransferase, domain 1"/>
    <property type="match status" value="1"/>
</dbReference>
<dbReference type="InterPro" id="IPR015421">
    <property type="entry name" value="PyrdxlP-dep_Trfase_major"/>
</dbReference>
<evidence type="ECO:0000256" key="4">
    <source>
        <dbReference type="RuleBase" id="RU362118"/>
    </source>
</evidence>